<reference evidence="1" key="1">
    <citation type="submission" date="2021-05" db="EMBL/GenBank/DDBJ databases">
        <title>Comparative genomics of three Colletotrichum scovillei strains and genetic complementation revealed genes involved fungal growth and virulence on chili pepper.</title>
        <authorList>
            <person name="Hsieh D.-K."/>
            <person name="Chuang S.-C."/>
            <person name="Chen C.-Y."/>
            <person name="Chao Y.-T."/>
            <person name="Lu M.-Y.J."/>
            <person name="Lee M.-H."/>
            <person name="Shih M.-C."/>
        </authorList>
    </citation>
    <scope>NUCLEOTIDE SEQUENCE</scope>
    <source>
        <strain evidence="1">Coll-153</strain>
    </source>
</reference>
<proteinExistence type="predicted"/>
<protein>
    <submittedName>
        <fullName evidence="1">Uncharacterized protein</fullName>
    </submittedName>
</protein>
<dbReference type="AlphaFoldDB" id="A0A9P7R2D4"/>
<evidence type="ECO:0000313" key="2">
    <source>
        <dbReference type="Proteomes" id="UP000699042"/>
    </source>
</evidence>
<accession>A0A9P7R2D4</accession>
<keyword evidence="2" id="KW-1185">Reference proteome</keyword>
<comment type="caution">
    <text evidence="1">The sequence shown here is derived from an EMBL/GenBank/DDBJ whole genome shotgun (WGS) entry which is preliminary data.</text>
</comment>
<organism evidence="1 2">
    <name type="scientific">Colletotrichum scovillei</name>
    <dbReference type="NCBI Taxonomy" id="1209932"/>
    <lineage>
        <taxon>Eukaryota</taxon>
        <taxon>Fungi</taxon>
        <taxon>Dikarya</taxon>
        <taxon>Ascomycota</taxon>
        <taxon>Pezizomycotina</taxon>
        <taxon>Sordariomycetes</taxon>
        <taxon>Hypocreomycetidae</taxon>
        <taxon>Glomerellales</taxon>
        <taxon>Glomerellaceae</taxon>
        <taxon>Colletotrichum</taxon>
        <taxon>Colletotrichum acutatum species complex</taxon>
    </lineage>
</organism>
<dbReference type="Proteomes" id="UP000699042">
    <property type="component" value="Unassembled WGS sequence"/>
</dbReference>
<dbReference type="EMBL" id="JAESDN010000007">
    <property type="protein sequence ID" value="KAG7047233.1"/>
    <property type="molecule type" value="Genomic_DNA"/>
</dbReference>
<sequence>MLTGDTHQTLRKHKHNLLSAIIYATQMQEECSLNTGFQQRKRLVAISTDLELAPPPSGSSSTTVHEEAVQWAYGRRGNPVPSDLGSRSSPTSRCKDDVEAASVPCQFLCTNSVMVWASQAEVAAQNCTAHSAKDWARRRHNETAELDVHSSRQPKATMPGWADECANYLPMESNTYLGSYASMAEAAKQGALV</sequence>
<evidence type="ECO:0000313" key="1">
    <source>
        <dbReference type="EMBL" id="KAG7047233.1"/>
    </source>
</evidence>
<name>A0A9P7R2D4_9PEZI</name>
<gene>
    <name evidence="1" type="ORF">JMJ77_010587</name>
</gene>